<dbReference type="InterPro" id="IPR018146">
    <property type="entry name" value="Glyoxalase_1_CS"/>
</dbReference>
<protein>
    <recommendedName>
        <fullName evidence="2">VOC domain-containing protein</fullName>
    </recommendedName>
</protein>
<dbReference type="PANTHER" id="PTHR36113">
    <property type="entry name" value="LYASE, PUTATIVE-RELATED-RELATED"/>
    <property type="match status" value="1"/>
</dbReference>
<dbReference type="GO" id="GO:0004462">
    <property type="term" value="F:lactoylglutathione lyase activity"/>
    <property type="evidence" value="ECO:0007669"/>
    <property type="project" value="InterPro"/>
</dbReference>
<evidence type="ECO:0000259" key="2">
    <source>
        <dbReference type="PROSITE" id="PS51819"/>
    </source>
</evidence>
<dbReference type="GO" id="GO:0046872">
    <property type="term" value="F:metal ion binding"/>
    <property type="evidence" value="ECO:0007669"/>
    <property type="project" value="UniProtKB-KW"/>
</dbReference>
<feature type="domain" description="VOC" evidence="2">
    <location>
        <begin position="5"/>
        <end position="127"/>
    </location>
</feature>
<dbReference type="InterPro" id="IPR029068">
    <property type="entry name" value="Glyas_Bleomycin-R_OHBP_Dase"/>
</dbReference>
<gene>
    <name evidence="3" type="ORF">METZ01_LOCUS384022</name>
</gene>
<dbReference type="EMBL" id="UINC01142685">
    <property type="protein sequence ID" value="SVD31168.1"/>
    <property type="molecule type" value="Genomic_DNA"/>
</dbReference>
<dbReference type="Pfam" id="PF00903">
    <property type="entry name" value="Glyoxalase"/>
    <property type="match status" value="1"/>
</dbReference>
<dbReference type="InterPro" id="IPR037523">
    <property type="entry name" value="VOC_core"/>
</dbReference>
<reference evidence="3" key="1">
    <citation type="submission" date="2018-05" db="EMBL/GenBank/DDBJ databases">
        <authorList>
            <person name="Lanie J.A."/>
            <person name="Ng W.-L."/>
            <person name="Kazmierczak K.M."/>
            <person name="Andrzejewski T.M."/>
            <person name="Davidsen T.M."/>
            <person name="Wayne K.J."/>
            <person name="Tettelin H."/>
            <person name="Glass J.I."/>
            <person name="Rusch D."/>
            <person name="Podicherti R."/>
            <person name="Tsui H.-C.T."/>
            <person name="Winkler M.E."/>
        </authorList>
    </citation>
    <scope>NUCLEOTIDE SEQUENCE</scope>
</reference>
<dbReference type="PROSITE" id="PS51819">
    <property type="entry name" value="VOC"/>
    <property type="match status" value="1"/>
</dbReference>
<dbReference type="InterPro" id="IPR051332">
    <property type="entry name" value="Fosfomycin_Res_Enzymes"/>
</dbReference>
<dbReference type="Gene3D" id="3.10.180.10">
    <property type="entry name" value="2,3-Dihydroxybiphenyl 1,2-Dioxygenase, domain 1"/>
    <property type="match status" value="1"/>
</dbReference>
<dbReference type="AlphaFoldDB" id="A0A382UBX5"/>
<evidence type="ECO:0000313" key="3">
    <source>
        <dbReference type="EMBL" id="SVD31168.1"/>
    </source>
</evidence>
<organism evidence="3">
    <name type="scientific">marine metagenome</name>
    <dbReference type="NCBI Taxonomy" id="408172"/>
    <lineage>
        <taxon>unclassified sequences</taxon>
        <taxon>metagenomes</taxon>
        <taxon>ecological metagenomes</taxon>
    </lineage>
</organism>
<evidence type="ECO:0000256" key="1">
    <source>
        <dbReference type="ARBA" id="ARBA00022723"/>
    </source>
</evidence>
<keyword evidence="1" id="KW-0479">Metal-binding</keyword>
<dbReference type="PANTHER" id="PTHR36113:SF6">
    <property type="entry name" value="FOSFOMYCIN RESISTANCE PROTEIN FOSX"/>
    <property type="match status" value="1"/>
</dbReference>
<dbReference type="PROSITE" id="PS00934">
    <property type="entry name" value="GLYOXALASE_I_1"/>
    <property type="match status" value="1"/>
</dbReference>
<name>A0A382UBX5_9ZZZZ</name>
<accession>A0A382UBX5</accession>
<dbReference type="SUPFAM" id="SSF54593">
    <property type="entry name" value="Glyoxalase/Bleomycin resistance protein/Dihydroxybiphenyl dioxygenase"/>
    <property type="match status" value="1"/>
</dbReference>
<sequence length="130" mass="14843">MQLKGIHHIALNVKDLDRAERFYTDVLGFQVTHRFSKGLRHLMLETGNATIALFETPDLKVEEAMNLLSEDGYLHLALEADPADFKTIIKELQTKKIQIDNGPVKRGNGESVYFNDPDHNHLEIHCDHPK</sequence>
<dbReference type="InterPro" id="IPR004360">
    <property type="entry name" value="Glyas_Fos-R_dOase_dom"/>
</dbReference>
<proteinExistence type="predicted"/>